<dbReference type="PANTHER" id="PTHR35091">
    <property type="entry name" value="FLAGELLAR PROTEIN FLIL"/>
    <property type="match status" value="1"/>
</dbReference>
<keyword evidence="12" id="KW-0282">Flagellum</keyword>
<dbReference type="Proteomes" id="UP000295530">
    <property type="component" value="Unassembled WGS sequence"/>
</dbReference>
<evidence type="ECO:0000256" key="2">
    <source>
        <dbReference type="ARBA" id="ARBA00004162"/>
    </source>
</evidence>
<comment type="caution">
    <text evidence="12">The sequence shown here is derived from an EMBL/GenBank/DDBJ whole genome shotgun (WGS) entry which is preliminary data.</text>
</comment>
<dbReference type="InterPro" id="IPR005503">
    <property type="entry name" value="FliL"/>
</dbReference>
<comment type="subcellular location">
    <subcellularLocation>
        <location evidence="11">Cell inner membrane</location>
    </subcellularLocation>
    <subcellularLocation>
        <location evidence="2">Cell membrane</location>
        <topology evidence="2">Single-pass membrane protein</topology>
    </subcellularLocation>
</comment>
<proteinExistence type="inferred from homology"/>
<dbReference type="GO" id="GO:0071978">
    <property type="term" value="P:bacterial-type flagellum-dependent swarming motility"/>
    <property type="evidence" value="ECO:0007669"/>
    <property type="project" value="TreeGrafter"/>
</dbReference>
<evidence type="ECO:0000256" key="1">
    <source>
        <dbReference type="ARBA" id="ARBA00002254"/>
    </source>
</evidence>
<protein>
    <recommendedName>
        <fullName evidence="4 11">Flagellar protein FliL</fullName>
    </recommendedName>
</protein>
<accession>A0A4V3BPM4</accession>
<dbReference type="PROSITE" id="PS51257">
    <property type="entry name" value="PROKAR_LIPOPROTEIN"/>
    <property type="match status" value="1"/>
</dbReference>
<evidence type="ECO:0000256" key="8">
    <source>
        <dbReference type="ARBA" id="ARBA00022779"/>
    </source>
</evidence>
<gene>
    <name evidence="12" type="ORF">EC847_10428</name>
</gene>
<dbReference type="GO" id="GO:0009425">
    <property type="term" value="C:bacterial-type flagellum basal body"/>
    <property type="evidence" value="ECO:0007669"/>
    <property type="project" value="InterPro"/>
</dbReference>
<evidence type="ECO:0000256" key="9">
    <source>
        <dbReference type="ARBA" id="ARBA00022989"/>
    </source>
</evidence>
<comment type="function">
    <text evidence="1 11">Controls the rotational direction of flagella during chemotaxis.</text>
</comment>
<evidence type="ECO:0000256" key="10">
    <source>
        <dbReference type="ARBA" id="ARBA00023136"/>
    </source>
</evidence>
<comment type="similarity">
    <text evidence="3 11">Belongs to the FliL family.</text>
</comment>
<dbReference type="OrthoDB" id="2087278at2"/>
<organism evidence="12 13">
    <name type="scientific">Scandinavium goeteborgense</name>
    <dbReference type="NCBI Taxonomy" id="1851514"/>
    <lineage>
        <taxon>Bacteria</taxon>
        <taxon>Pseudomonadati</taxon>
        <taxon>Pseudomonadota</taxon>
        <taxon>Gammaproteobacteria</taxon>
        <taxon>Enterobacterales</taxon>
        <taxon>Enterobacteriaceae</taxon>
        <taxon>Scandinavium</taxon>
    </lineage>
</organism>
<keyword evidence="8 11" id="KW-0283">Flagellar rotation</keyword>
<dbReference type="Pfam" id="PF03748">
    <property type="entry name" value="FliL"/>
    <property type="match status" value="1"/>
</dbReference>
<dbReference type="AlphaFoldDB" id="A0A4V3BPM4"/>
<keyword evidence="12" id="KW-0969">Cilium</keyword>
<evidence type="ECO:0000256" key="7">
    <source>
        <dbReference type="ARBA" id="ARBA00022692"/>
    </source>
</evidence>
<evidence type="ECO:0000256" key="6">
    <source>
        <dbReference type="ARBA" id="ARBA00022500"/>
    </source>
</evidence>
<dbReference type="PANTHER" id="PTHR35091:SF2">
    <property type="entry name" value="FLAGELLAR PROTEIN FLIL"/>
    <property type="match status" value="1"/>
</dbReference>
<keyword evidence="9 11" id="KW-1133">Transmembrane helix</keyword>
<sequence length="169" mass="18817">MSNKNKKAASGGGSRSLLTTLMFLIAVTACGFAGYMFWEMKYAQPQNAIALEPQTSAAPVVSNVEPLYLPMSSFTVSLKPTANESDRVLYLGITVRVAERQSLTMLEKYLPEYRSRLFLLLTQQTYEGLSTDEGKTQFIASIKNELSKPLTHNQAIQPTDVLINEFILR</sequence>
<evidence type="ECO:0000256" key="11">
    <source>
        <dbReference type="RuleBase" id="RU364125"/>
    </source>
</evidence>
<reference evidence="12 13" key="1">
    <citation type="submission" date="2019-03" db="EMBL/GenBank/DDBJ databases">
        <title>Genomic analyses of the natural microbiome of Caenorhabditis elegans.</title>
        <authorList>
            <person name="Samuel B."/>
        </authorList>
    </citation>
    <scope>NUCLEOTIDE SEQUENCE [LARGE SCALE GENOMIC DNA]</scope>
    <source>
        <strain evidence="12 13">BIGb0156</strain>
    </source>
</reference>
<name>A0A4V3BPM4_SCAGO</name>
<keyword evidence="7 11" id="KW-0812">Transmembrane</keyword>
<evidence type="ECO:0000256" key="3">
    <source>
        <dbReference type="ARBA" id="ARBA00008281"/>
    </source>
</evidence>
<evidence type="ECO:0000313" key="13">
    <source>
        <dbReference type="Proteomes" id="UP000295530"/>
    </source>
</evidence>
<dbReference type="GO" id="GO:0006935">
    <property type="term" value="P:chemotaxis"/>
    <property type="evidence" value="ECO:0007669"/>
    <property type="project" value="UniProtKB-KW"/>
</dbReference>
<keyword evidence="11" id="KW-0997">Cell inner membrane</keyword>
<keyword evidence="12" id="KW-0966">Cell projection</keyword>
<dbReference type="RefSeq" id="WP_133460876.1">
    <property type="nucleotide sequence ID" value="NZ_SNVX01000004.1"/>
</dbReference>
<keyword evidence="13" id="KW-1185">Reference proteome</keyword>
<dbReference type="EMBL" id="SNVX01000004">
    <property type="protein sequence ID" value="TDN59427.1"/>
    <property type="molecule type" value="Genomic_DNA"/>
</dbReference>
<evidence type="ECO:0000256" key="4">
    <source>
        <dbReference type="ARBA" id="ARBA00021812"/>
    </source>
</evidence>
<keyword evidence="6 11" id="KW-0145">Chemotaxis</keyword>
<keyword evidence="5" id="KW-1003">Cell membrane</keyword>
<dbReference type="GO" id="GO:0005886">
    <property type="term" value="C:plasma membrane"/>
    <property type="evidence" value="ECO:0007669"/>
    <property type="project" value="UniProtKB-SubCell"/>
</dbReference>
<evidence type="ECO:0000256" key="5">
    <source>
        <dbReference type="ARBA" id="ARBA00022475"/>
    </source>
</evidence>
<keyword evidence="10 11" id="KW-0472">Membrane</keyword>
<feature type="transmembrane region" description="Helical" evidence="11">
    <location>
        <begin position="21"/>
        <end position="38"/>
    </location>
</feature>
<evidence type="ECO:0000313" key="12">
    <source>
        <dbReference type="EMBL" id="TDN59427.1"/>
    </source>
</evidence>